<gene>
    <name evidence="2" type="ORF">SDC9_83732</name>
</gene>
<dbReference type="AlphaFoldDB" id="A0A644Z8C4"/>
<dbReference type="InterPro" id="IPR032466">
    <property type="entry name" value="Metal_Hydrolase"/>
</dbReference>
<dbReference type="Gene3D" id="3.20.20.140">
    <property type="entry name" value="Metal-dependent hydrolases"/>
    <property type="match status" value="1"/>
</dbReference>
<accession>A0A644Z8C4</accession>
<dbReference type="SUPFAM" id="SSF51556">
    <property type="entry name" value="Metallo-dependent hydrolases"/>
    <property type="match status" value="1"/>
</dbReference>
<evidence type="ECO:0000313" key="2">
    <source>
        <dbReference type="EMBL" id="MPM37126.1"/>
    </source>
</evidence>
<reference evidence="2" key="1">
    <citation type="submission" date="2019-08" db="EMBL/GenBank/DDBJ databases">
        <authorList>
            <person name="Kucharzyk K."/>
            <person name="Murdoch R.W."/>
            <person name="Higgins S."/>
            <person name="Loffler F."/>
        </authorList>
    </citation>
    <scope>NUCLEOTIDE SEQUENCE</scope>
</reference>
<dbReference type="PANTHER" id="PTHR22642:SF2">
    <property type="entry name" value="PROTEIN LONG AFTER FAR-RED 3"/>
    <property type="match status" value="1"/>
</dbReference>
<name>A0A644Z8C4_9ZZZZ</name>
<dbReference type="EMBL" id="VSSQ01007837">
    <property type="protein sequence ID" value="MPM37126.1"/>
    <property type="molecule type" value="Genomic_DNA"/>
</dbReference>
<dbReference type="PANTHER" id="PTHR22642">
    <property type="entry name" value="IMIDAZOLONEPROPIONASE"/>
    <property type="match status" value="1"/>
</dbReference>
<evidence type="ECO:0000259" key="1">
    <source>
        <dbReference type="Pfam" id="PF07969"/>
    </source>
</evidence>
<proteinExistence type="predicted"/>
<organism evidence="2">
    <name type="scientific">bioreactor metagenome</name>
    <dbReference type="NCBI Taxonomy" id="1076179"/>
    <lineage>
        <taxon>unclassified sequences</taxon>
        <taxon>metagenomes</taxon>
        <taxon>ecological metagenomes</taxon>
    </lineage>
</organism>
<dbReference type="InterPro" id="IPR013108">
    <property type="entry name" value="Amidohydro_3"/>
</dbReference>
<protein>
    <recommendedName>
        <fullName evidence="1">Amidohydrolase 3 domain-containing protein</fullName>
    </recommendedName>
</protein>
<feature type="domain" description="Amidohydrolase 3" evidence="1">
    <location>
        <begin position="3"/>
        <end position="134"/>
    </location>
</feature>
<sequence length="134" mass="14225">MLHAQLLRPEQLPRVSEAGIIPSFFISAIPAFGDELIKALGKRAKELCPAGSAAASGISFTLHQDAPVLPPDPRMAVDAAIKRETKTGAILGEEERISREEALAAVTANAAYQCFEENTKGKLKPGFSGDVVIL</sequence>
<dbReference type="Pfam" id="PF07969">
    <property type="entry name" value="Amidohydro_3"/>
    <property type="match status" value="1"/>
</dbReference>
<comment type="caution">
    <text evidence="2">The sequence shown here is derived from an EMBL/GenBank/DDBJ whole genome shotgun (WGS) entry which is preliminary data.</text>
</comment>